<evidence type="ECO:0000313" key="2">
    <source>
        <dbReference type="EMBL" id="PYZ97012.1"/>
    </source>
</evidence>
<evidence type="ECO:0000259" key="1">
    <source>
        <dbReference type="Pfam" id="PF08878"/>
    </source>
</evidence>
<reference evidence="2 3" key="1">
    <citation type="submission" date="2017-10" db="EMBL/GenBank/DDBJ databases">
        <title>Bacillus sp. nov., a halophilic bacterium isolated from a Yangshapao Lake.</title>
        <authorList>
            <person name="Wang H."/>
        </authorList>
    </citation>
    <scope>NUCLEOTIDE SEQUENCE [LARGE SCALE GENOMIC DNA]</scope>
    <source>
        <strain evidence="2 3">YSP-3</strain>
    </source>
</reference>
<dbReference type="EMBL" id="PDOF01000002">
    <property type="protein sequence ID" value="PYZ97012.1"/>
    <property type="molecule type" value="Genomic_DNA"/>
</dbReference>
<sequence>MSKQSLFDAGLLLNLYINTEELTGFSIGYECGEFRTEAFVDLIFDSLLDFALSEREKKTISPVNASRKMRKAAQVVYSTEKYAARGEFGEVILHLLLREFFNTIPAISKFYYKDGANETVKGFDAVHIVPANDGLELWLGEVKFYNEINRAIRDVVKEIHAHTGKDYLRSEFLFIVNKIDETTPYAQQLKDLIHERASLDDIFKRIRIPVLLTYDSLTIKSHKEVCDEYTQALTDEMNKHHDSFRGKELPNINIPLILLPLEDKAKLVEALDNKLRVWQNL</sequence>
<dbReference type="Proteomes" id="UP000248066">
    <property type="component" value="Unassembled WGS sequence"/>
</dbReference>
<accession>A0A2W0HJ33</accession>
<dbReference type="Pfam" id="PF08878">
    <property type="entry name" value="HamA"/>
    <property type="match status" value="1"/>
</dbReference>
<comment type="caution">
    <text evidence="2">The sequence shown here is derived from an EMBL/GenBank/DDBJ whole genome shotgun (WGS) entry which is preliminary data.</text>
</comment>
<name>A0A2W0HJ33_9BACI</name>
<dbReference type="InterPro" id="IPR014976">
    <property type="entry name" value="AbpA_HamA_C"/>
</dbReference>
<dbReference type="OrthoDB" id="785623at2"/>
<organism evidence="2 3">
    <name type="scientific">Alteribacter lacisalsi</name>
    <dbReference type="NCBI Taxonomy" id="2045244"/>
    <lineage>
        <taxon>Bacteria</taxon>
        <taxon>Bacillati</taxon>
        <taxon>Bacillota</taxon>
        <taxon>Bacilli</taxon>
        <taxon>Bacillales</taxon>
        <taxon>Bacillaceae</taxon>
        <taxon>Alteribacter</taxon>
    </lineage>
</organism>
<protein>
    <recommendedName>
        <fullName evidence="1">Anti-bacteriophage protein A/HamA C-terminal domain-containing protein</fullName>
    </recommendedName>
</protein>
<proteinExistence type="predicted"/>
<keyword evidence="3" id="KW-1185">Reference proteome</keyword>
<dbReference type="AlphaFoldDB" id="A0A2W0HJ33"/>
<gene>
    <name evidence="2" type="ORF">CR205_13065</name>
</gene>
<feature type="domain" description="Anti-bacteriophage protein A/HamA C-terminal" evidence="1">
    <location>
        <begin position="18"/>
        <end position="275"/>
    </location>
</feature>
<evidence type="ECO:0000313" key="3">
    <source>
        <dbReference type="Proteomes" id="UP000248066"/>
    </source>
</evidence>